<keyword evidence="8" id="KW-0067">ATP-binding</keyword>
<evidence type="ECO:0000256" key="2">
    <source>
        <dbReference type="ARBA" id="ARBA00009156"/>
    </source>
</evidence>
<dbReference type="GO" id="GO:0005739">
    <property type="term" value="C:mitochondrion"/>
    <property type="evidence" value="ECO:0007669"/>
    <property type="project" value="TreeGrafter"/>
</dbReference>
<dbReference type="PANTHER" id="PTHR10196:SF69">
    <property type="entry name" value="GLYCEROL KINASE"/>
    <property type="match status" value="1"/>
</dbReference>
<sequence length="336" mass="37266">MVNMEFNWWCKWWTPYYRCDQCISYNVNEPAHTSVGFIVMQCLGDQQAALMGQMCWKQGQAKNTYGTGCFLLYNTGTAMVQSNHGLLTTIAFKMGPNAPVIYALEGSIAIAGAAIKWLRDNLQVLNSMSELTHFEGLTGRNDIVFVPAFSGLYAPYWRKDARSVICGLTFDTTKENLIQSTLEAVCFQTRDILEAMNQDCGIPLTKLLVDGGMTVNKYVMQMQADFCGIPVVRPLMTETTALGAAMAAGSADGINVWNLKTIQPVPSDTFLPTISEDERDIKYSNWKKAIKRSLGWDLAAAKKEQIQKPTNLLSIVPGSIFVMTAISLLLSSQYLK</sequence>
<keyword evidence="10" id="KW-0472">Membrane</keyword>
<dbReference type="GO" id="GO:0005524">
    <property type="term" value="F:ATP binding"/>
    <property type="evidence" value="ECO:0007669"/>
    <property type="project" value="UniProtKB-KW"/>
</dbReference>
<accession>A0A1B6EG52</accession>
<evidence type="ECO:0000256" key="9">
    <source>
        <dbReference type="ARBA" id="ARBA00043149"/>
    </source>
</evidence>
<dbReference type="SUPFAM" id="SSF53067">
    <property type="entry name" value="Actin-like ATPase domain"/>
    <property type="match status" value="1"/>
</dbReference>
<keyword evidence="4" id="KW-0808">Transferase</keyword>
<dbReference type="GO" id="GO:0006071">
    <property type="term" value="P:glycerol metabolic process"/>
    <property type="evidence" value="ECO:0007669"/>
    <property type="project" value="UniProtKB-KW"/>
</dbReference>
<reference evidence="12" key="1">
    <citation type="submission" date="2015-12" db="EMBL/GenBank/DDBJ databases">
        <title>De novo transcriptome assembly of four potential Pierce s Disease insect vectors from Arizona vineyards.</title>
        <authorList>
            <person name="Tassone E.E."/>
        </authorList>
    </citation>
    <scope>NUCLEOTIDE SEQUENCE</scope>
</reference>
<dbReference type="EMBL" id="GEDC01000399">
    <property type="protein sequence ID" value="JAS36899.1"/>
    <property type="molecule type" value="Transcribed_RNA"/>
</dbReference>
<protein>
    <recommendedName>
        <fullName evidence="3">glycerol kinase</fullName>
        <ecNumber evidence="3">2.7.1.30</ecNumber>
    </recommendedName>
    <alternativeName>
        <fullName evidence="9">ATP:glycerol 3-phosphotransferase</fullName>
    </alternativeName>
</protein>
<evidence type="ECO:0000256" key="4">
    <source>
        <dbReference type="ARBA" id="ARBA00022679"/>
    </source>
</evidence>
<evidence type="ECO:0000256" key="1">
    <source>
        <dbReference type="ARBA" id="ARBA00005190"/>
    </source>
</evidence>
<proteinExistence type="inferred from homology"/>
<evidence type="ECO:0000256" key="8">
    <source>
        <dbReference type="ARBA" id="ARBA00022840"/>
    </source>
</evidence>
<comment type="pathway">
    <text evidence="1">Polyol metabolism; glycerol degradation via glycerol kinase pathway; sn-glycerol 3-phosphate from glycerol: step 1/1.</text>
</comment>
<dbReference type="PROSITE" id="PS00445">
    <property type="entry name" value="FGGY_KINASES_2"/>
    <property type="match status" value="1"/>
</dbReference>
<keyword evidence="10" id="KW-0812">Transmembrane</keyword>
<gene>
    <name evidence="12" type="ORF">g.22227</name>
</gene>
<keyword evidence="6" id="KW-0418">Kinase</keyword>
<dbReference type="Pfam" id="PF02782">
    <property type="entry name" value="FGGY_C"/>
    <property type="match status" value="1"/>
</dbReference>
<dbReference type="InterPro" id="IPR018483">
    <property type="entry name" value="Carb_kinase_FGGY_CS"/>
</dbReference>
<dbReference type="PANTHER" id="PTHR10196">
    <property type="entry name" value="SUGAR KINASE"/>
    <property type="match status" value="1"/>
</dbReference>
<dbReference type="FunFam" id="3.30.420.40:FF:000108">
    <property type="entry name" value="Glycerol kinase, glycosomal"/>
    <property type="match status" value="1"/>
</dbReference>
<feature type="domain" description="Carbohydrate kinase FGGY C-terminal" evidence="11">
    <location>
        <begin position="62"/>
        <end position="251"/>
    </location>
</feature>
<keyword evidence="10" id="KW-1133">Transmembrane helix</keyword>
<keyword evidence="5" id="KW-0547">Nucleotide-binding</keyword>
<evidence type="ECO:0000256" key="10">
    <source>
        <dbReference type="SAM" id="Phobius"/>
    </source>
</evidence>
<dbReference type="InterPro" id="IPR018485">
    <property type="entry name" value="FGGY_C"/>
</dbReference>
<evidence type="ECO:0000256" key="3">
    <source>
        <dbReference type="ARBA" id="ARBA00012099"/>
    </source>
</evidence>
<evidence type="ECO:0000259" key="11">
    <source>
        <dbReference type="Pfam" id="PF02782"/>
    </source>
</evidence>
<dbReference type="InterPro" id="IPR043129">
    <property type="entry name" value="ATPase_NBD"/>
</dbReference>
<name>A0A1B6EG52_9HEMI</name>
<organism evidence="12">
    <name type="scientific">Clastoptera arizonana</name>
    <name type="common">Arizona spittle bug</name>
    <dbReference type="NCBI Taxonomy" id="38151"/>
    <lineage>
        <taxon>Eukaryota</taxon>
        <taxon>Metazoa</taxon>
        <taxon>Ecdysozoa</taxon>
        <taxon>Arthropoda</taxon>
        <taxon>Hexapoda</taxon>
        <taxon>Insecta</taxon>
        <taxon>Pterygota</taxon>
        <taxon>Neoptera</taxon>
        <taxon>Paraneoptera</taxon>
        <taxon>Hemiptera</taxon>
        <taxon>Auchenorrhyncha</taxon>
        <taxon>Cercopoidea</taxon>
        <taxon>Clastopteridae</taxon>
        <taxon>Clastoptera</taxon>
    </lineage>
</organism>
<dbReference type="EC" id="2.7.1.30" evidence="3"/>
<evidence type="ECO:0000256" key="7">
    <source>
        <dbReference type="ARBA" id="ARBA00022798"/>
    </source>
</evidence>
<feature type="transmembrane region" description="Helical" evidence="10">
    <location>
        <begin position="312"/>
        <end position="330"/>
    </location>
</feature>
<dbReference type="AlphaFoldDB" id="A0A1B6EG52"/>
<dbReference type="GO" id="GO:0004370">
    <property type="term" value="F:glycerol kinase activity"/>
    <property type="evidence" value="ECO:0007669"/>
    <property type="project" value="UniProtKB-EC"/>
</dbReference>
<comment type="similarity">
    <text evidence="2">Belongs to the FGGY kinase family.</text>
</comment>
<evidence type="ECO:0000313" key="12">
    <source>
        <dbReference type="EMBL" id="JAS36899.1"/>
    </source>
</evidence>
<evidence type="ECO:0000256" key="5">
    <source>
        <dbReference type="ARBA" id="ARBA00022741"/>
    </source>
</evidence>
<dbReference type="Gene3D" id="3.30.420.40">
    <property type="match status" value="1"/>
</dbReference>
<keyword evidence="7" id="KW-0319">Glycerol metabolism</keyword>
<evidence type="ECO:0000256" key="6">
    <source>
        <dbReference type="ARBA" id="ARBA00022777"/>
    </source>
</evidence>